<dbReference type="GO" id="GO:0005777">
    <property type="term" value="C:peroxisome"/>
    <property type="evidence" value="ECO:0007669"/>
    <property type="project" value="UniProtKB-SubCell"/>
</dbReference>
<dbReference type="Gene3D" id="3.30.300.30">
    <property type="match status" value="1"/>
</dbReference>
<protein>
    <submittedName>
        <fullName evidence="6">4-coumarate--CoA ligase 2-like</fullName>
    </submittedName>
</protein>
<feature type="domain" description="AMP-dependent synthetase/ligase" evidence="4">
    <location>
        <begin position="63"/>
        <end position="251"/>
    </location>
</feature>
<dbReference type="InterPro" id="IPR042099">
    <property type="entry name" value="ANL_N_sf"/>
</dbReference>
<dbReference type="Pfam" id="PF13193">
    <property type="entry name" value="AMP-binding_C"/>
    <property type="match status" value="1"/>
</dbReference>
<reference evidence="6" key="1">
    <citation type="submission" date="2025-08" db="UniProtKB">
        <authorList>
            <consortium name="RefSeq"/>
        </authorList>
    </citation>
    <scope>IDENTIFICATION</scope>
    <source>
        <tissue evidence="6">Whole insect</tissue>
    </source>
</reference>
<feature type="domain" description="AMP-dependent synthetase/ligase" evidence="4">
    <location>
        <begin position="279"/>
        <end position="513"/>
    </location>
</feature>
<dbReference type="PANTHER" id="PTHR24096">
    <property type="entry name" value="LONG-CHAIN-FATTY-ACID--COA LIGASE"/>
    <property type="match status" value="1"/>
</dbReference>
<name>A0A6P7GD72_DIAVI</name>
<dbReference type="FunCoup" id="A0A6P7GD72">
    <property type="interactions" value="274"/>
</dbReference>
<dbReference type="SUPFAM" id="SSF56801">
    <property type="entry name" value="Acetyl-CoA synthetase-like"/>
    <property type="match status" value="2"/>
</dbReference>
<dbReference type="InterPro" id="IPR020845">
    <property type="entry name" value="AMP-binding_CS"/>
</dbReference>
<dbReference type="InParanoid" id="A0A6P7GD72"/>
<dbReference type="PROSITE" id="PS00455">
    <property type="entry name" value="AMP_BINDING"/>
    <property type="match status" value="2"/>
</dbReference>
<dbReference type="OrthoDB" id="10253869at2759"/>
<comment type="subcellular location">
    <subcellularLocation>
        <location evidence="1">Peroxisome</location>
    </subcellularLocation>
</comment>
<dbReference type="AlphaFoldDB" id="A0A6P7GD72"/>
<evidence type="ECO:0000313" key="6">
    <source>
        <dbReference type="RefSeq" id="XP_028142853.1"/>
    </source>
</evidence>
<evidence type="ECO:0000256" key="1">
    <source>
        <dbReference type="ARBA" id="ARBA00004275"/>
    </source>
</evidence>
<organism evidence="6">
    <name type="scientific">Diabrotica virgifera virgifera</name>
    <name type="common">western corn rootworm</name>
    <dbReference type="NCBI Taxonomy" id="50390"/>
    <lineage>
        <taxon>Eukaryota</taxon>
        <taxon>Metazoa</taxon>
        <taxon>Ecdysozoa</taxon>
        <taxon>Arthropoda</taxon>
        <taxon>Hexapoda</taxon>
        <taxon>Insecta</taxon>
        <taxon>Pterygota</taxon>
        <taxon>Neoptera</taxon>
        <taxon>Endopterygota</taxon>
        <taxon>Coleoptera</taxon>
        <taxon>Polyphaga</taxon>
        <taxon>Cucujiformia</taxon>
        <taxon>Chrysomeloidea</taxon>
        <taxon>Chrysomelidae</taxon>
        <taxon>Galerucinae</taxon>
        <taxon>Diabroticina</taxon>
        <taxon>Diabroticites</taxon>
        <taxon>Diabrotica</taxon>
    </lineage>
</organism>
<evidence type="ECO:0000256" key="2">
    <source>
        <dbReference type="ARBA" id="ARBA00006432"/>
    </source>
</evidence>
<accession>A0A6P7GD72</accession>
<keyword evidence="3" id="KW-0576">Peroxisome</keyword>
<dbReference type="Pfam" id="PF00501">
    <property type="entry name" value="AMP-binding"/>
    <property type="match status" value="2"/>
</dbReference>
<dbReference type="RefSeq" id="XP_028142853.1">
    <property type="nucleotide sequence ID" value="XM_028287052.1"/>
</dbReference>
<dbReference type="FunFam" id="3.30.300.30:FF:000007">
    <property type="entry name" value="4-coumarate--CoA ligase 2"/>
    <property type="match status" value="1"/>
</dbReference>
<feature type="domain" description="AMP-binding enzyme C-terminal" evidence="5">
    <location>
        <begin position="563"/>
        <end position="639"/>
    </location>
</feature>
<sequence length="654" mass="71806">MSVKVFKNILNNKKNILSATKYVSVYTRKLGTSDGQSKILTCGTTVDIPNVSIPEFVYPSLDKFHKYTAMVCATTGRSYTFGEVKKKSKTLSRALRHIFKLKKGDVVAIFSPNKAEYAIAIFGILDAGLTVTTLNPIYTPAEVARQLQDSSAKVIITQTPSIPTVKASLDLLKTTIPIVAIKSTQNESLPSGIIDFDELLNTNLDVPDVDVLPSDLAILPYSSGTTGLPKGVELTHSNIVSNLCQMKHDDYNYQGDNSQNESLPSGIIDFDELLNTNLDVPDVDVLPSDLAILPYSSGTTGLPKGVELTHSNIVSNLCQMKHDDYNYQEAPTDSYQDVTAGILPFFHIYGLTMTLFTTINNGVKTIAIEKFTPDLYVSVLKNFPISLIYAAPPLVLFLTSSPLVKSEYFKNLKLLTCGAAPLGFSDEQRFLEKAQNPKTKIVQGYGMTETSPILTYYSKYIPRNEANGGTIGTVVPNTLLKIVAPGDTTGAPLGPNEKGELLAKGPQIMKRYFNRAEETESAFLDGWLKTGDIAYYNQDECLFITDRIKELIKVKGFQVAPAELEEVIRGHPEVEDAAVIGIPHEQYGEVPRAYIVVKKNKNISGDEIKSYVAQQVANYKRLVGGVSVVDAIPRNPSGKILRRQLKLEFAEKGH</sequence>
<evidence type="ECO:0000256" key="3">
    <source>
        <dbReference type="ARBA" id="ARBA00023140"/>
    </source>
</evidence>
<dbReference type="InterPro" id="IPR000873">
    <property type="entry name" value="AMP-dep_synth/lig_dom"/>
</dbReference>
<dbReference type="InterPro" id="IPR045851">
    <property type="entry name" value="AMP-bd_C_sf"/>
</dbReference>
<dbReference type="InterPro" id="IPR025110">
    <property type="entry name" value="AMP-bd_C"/>
</dbReference>
<evidence type="ECO:0000259" key="4">
    <source>
        <dbReference type="Pfam" id="PF00501"/>
    </source>
</evidence>
<proteinExistence type="inferred from homology"/>
<dbReference type="GO" id="GO:0004467">
    <property type="term" value="F:long-chain fatty acid-CoA ligase activity"/>
    <property type="evidence" value="ECO:0007669"/>
    <property type="project" value="TreeGrafter"/>
</dbReference>
<gene>
    <name evidence="6" type="primary">LOC114336691</name>
</gene>
<evidence type="ECO:0000259" key="5">
    <source>
        <dbReference type="Pfam" id="PF13193"/>
    </source>
</evidence>
<dbReference type="GO" id="GO:0046949">
    <property type="term" value="P:fatty-acyl-CoA biosynthetic process"/>
    <property type="evidence" value="ECO:0007669"/>
    <property type="project" value="TreeGrafter"/>
</dbReference>
<dbReference type="Gene3D" id="3.40.50.12780">
    <property type="entry name" value="N-terminal domain of ligase-like"/>
    <property type="match status" value="2"/>
</dbReference>
<dbReference type="PANTHER" id="PTHR24096:SF422">
    <property type="entry name" value="BCDNA.GH02901"/>
    <property type="match status" value="1"/>
</dbReference>
<comment type="similarity">
    <text evidence="2">Belongs to the ATP-dependent AMP-binding enzyme family.</text>
</comment>